<keyword evidence="3" id="KW-1185">Reference proteome</keyword>
<dbReference type="InterPro" id="IPR014895">
    <property type="entry name" value="Alginate_lyase_2"/>
</dbReference>
<dbReference type="OrthoDB" id="77013at2759"/>
<dbReference type="AlphaFoldDB" id="A0A9W8ZLD1"/>
<sequence length="147" mass="16397">MRNYPKQSWDPSNSVNSLRVKLSVPRPDESKYGTVVGQVKVDDSLSKKPVAELFYNKAGVLTIGVSQIPDVSSLKMTEVGHVEVGKRFEYDLRYEGGNLTVQIDNEKKKVMSTGQLDSPNSYFKVGNYNQGNEPSEVLLYDIVVQHG</sequence>
<accession>A0A9W8ZLD1</accession>
<dbReference type="Gene3D" id="2.60.120.200">
    <property type="match status" value="1"/>
</dbReference>
<dbReference type="Pfam" id="PF08787">
    <property type="entry name" value="Alginate_lyase2"/>
    <property type="match status" value="1"/>
</dbReference>
<reference evidence="2" key="1">
    <citation type="submission" date="2022-10" db="EMBL/GenBank/DDBJ databases">
        <title>Tapping the CABI collections for fungal endophytes: first genome assemblies for Collariella, Neodidymelliopsis, Ascochyta clinopodiicola, Didymella pomorum, Didymosphaeria variabile, Neocosmospora piperis and Neocucurbitaria cava.</title>
        <authorList>
            <person name="Hill R."/>
        </authorList>
    </citation>
    <scope>NUCLEOTIDE SEQUENCE</scope>
    <source>
        <strain evidence="2">IMI 355091</strain>
    </source>
</reference>
<protein>
    <recommendedName>
        <fullName evidence="1">Alginate lyase 2 domain-containing protein</fullName>
    </recommendedName>
</protein>
<dbReference type="Proteomes" id="UP001140510">
    <property type="component" value="Unassembled WGS sequence"/>
</dbReference>
<dbReference type="EMBL" id="JAPEVA010000004">
    <property type="protein sequence ID" value="KAJ4411835.1"/>
    <property type="molecule type" value="Genomic_DNA"/>
</dbReference>
<dbReference type="SUPFAM" id="SSF49899">
    <property type="entry name" value="Concanavalin A-like lectins/glucanases"/>
    <property type="match status" value="1"/>
</dbReference>
<name>A0A9W8ZLD1_9PLEO</name>
<organism evidence="2 3">
    <name type="scientific">Didymella pomorum</name>
    <dbReference type="NCBI Taxonomy" id="749634"/>
    <lineage>
        <taxon>Eukaryota</taxon>
        <taxon>Fungi</taxon>
        <taxon>Dikarya</taxon>
        <taxon>Ascomycota</taxon>
        <taxon>Pezizomycotina</taxon>
        <taxon>Dothideomycetes</taxon>
        <taxon>Pleosporomycetidae</taxon>
        <taxon>Pleosporales</taxon>
        <taxon>Pleosporineae</taxon>
        <taxon>Didymellaceae</taxon>
        <taxon>Didymella</taxon>
    </lineage>
</organism>
<proteinExistence type="predicted"/>
<gene>
    <name evidence="2" type="ORF">N0V91_000971</name>
</gene>
<comment type="caution">
    <text evidence="2">The sequence shown here is derived from an EMBL/GenBank/DDBJ whole genome shotgun (WGS) entry which is preliminary data.</text>
</comment>
<feature type="domain" description="Alginate lyase 2" evidence="1">
    <location>
        <begin position="3"/>
        <end position="146"/>
    </location>
</feature>
<dbReference type="InterPro" id="IPR013320">
    <property type="entry name" value="ConA-like_dom_sf"/>
</dbReference>
<evidence type="ECO:0000313" key="2">
    <source>
        <dbReference type="EMBL" id="KAJ4411835.1"/>
    </source>
</evidence>
<evidence type="ECO:0000313" key="3">
    <source>
        <dbReference type="Proteomes" id="UP001140510"/>
    </source>
</evidence>
<evidence type="ECO:0000259" key="1">
    <source>
        <dbReference type="Pfam" id="PF08787"/>
    </source>
</evidence>